<comment type="caution">
    <text evidence="3">The sequence shown here is derived from an EMBL/GenBank/DDBJ whole genome shotgun (WGS) entry which is preliminary data.</text>
</comment>
<feature type="transmembrane region" description="Helical" evidence="2">
    <location>
        <begin position="172"/>
        <end position="193"/>
    </location>
</feature>
<dbReference type="Proteomes" id="UP000568106">
    <property type="component" value="Unassembled WGS sequence"/>
</dbReference>
<sequence length="289" mass="31566">MQEEQITQSAQGHQHEHRSDTVILPAPTPWPMVLALGLSLMITGMVTHWVISLLGLILTLRAIFGWFFDIFPHELHVAVPVQTGVMKIASTRTTREQLPVSASHRTLLPVETFSVTSGIKGGIVGGIAMIIPAALFGLIKFHSIWYAVNLLAAGGFVRWASESTAFLCQFHLEGLLAATGIHAFTSVLIGLLYGAMLPMFPRKPILTAGFVAPLLWTGLLYSALGVISPVLNARINWLWFVISQIAFGLVCGFIVNLQVKVRTPQFRSLPFAVRAGIHSDVPLTKDDEL</sequence>
<keyword evidence="2" id="KW-0812">Transmembrane</keyword>
<evidence type="ECO:0000313" key="4">
    <source>
        <dbReference type="Proteomes" id="UP000568106"/>
    </source>
</evidence>
<gene>
    <name evidence="3" type="ORF">HDF09_002390</name>
</gene>
<keyword evidence="4" id="KW-1185">Reference proteome</keyword>
<feature type="transmembrane region" description="Helical" evidence="2">
    <location>
        <begin position="237"/>
        <end position="257"/>
    </location>
</feature>
<accession>A0A7W8IIG2</accession>
<organism evidence="3 4">
    <name type="scientific">Tunturiibacter empetritectus</name>
    <dbReference type="NCBI Taxonomy" id="3069691"/>
    <lineage>
        <taxon>Bacteria</taxon>
        <taxon>Pseudomonadati</taxon>
        <taxon>Acidobacteriota</taxon>
        <taxon>Terriglobia</taxon>
        <taxon>Terriglobales</taxon>
        <taxon>Acidobacteriaceae</taxon>
        <taxon>Tunturiibacter</taxon>
    </lineage>
</organism>
<evidence type="ECO:0000256" key="2">
    <source>
        <dbReference type="SAM" id="Phobius"/>
    </source>
</evidence>
<feature type="compositionally biased region" description="Polar residues" evidence="1">
    <location>
        <begin position="1"/>
        <end position="12"/>
    </location>
</feature>
<proteinExistence type="predicted"/>
<dbReference type="AlphaFoldDB" id="A0A7W8IIG2"/>
<feature type="transmembrane region" description="Helical" evidence="2">
    <location>
        <begin position="117"/>
        <end position="136"/>
    </location>
</feature>
<feature type="transmembrane region" description="Helical" evidence="2">
    <location>
        <begin position="205"/>
        <end position="231"/>
    </location>
</feature>
<reference evidence="3" key="1">
    <citation type="submission" date="2020-08" db="EMBL/GenBank/DDBJ databases">
        <title>Genomic Encyclopedia of Type Strains, Phase IV (KMG-V): Genome sequencing to study the core and pangenomes of soil and plant-associated prokaryotes.</title>
        <authorList>
            <person name="Whitman W."/>
        </authorList>
    </citation>
    <scope>NUCLEOTIDE SEQUENCE [LARGE SCALE GENOMIC DNA]</scope>
    <source>
        <strain evidence="3">M8UP27</strain>
    </source>
</reference>
<feature type="region of interest" description="Disordered" evidence="1">
    <location>
        <begin position="1"/>
        <end position="23"/>
    </location>
</feature>
<keyword evidence="2" id="KW-0472">Membrane</keyword>
<dbReference type="Gene3D" id="1.10.287.70">
    <property type="match status" value="1"/>
</dbReference>
<feature type="transmembrane region" description="Helical" evidence="2">
    <location>
        <begin position="49"/>
        <end position="68"/>
    </location>
</feature>
<keyword evidence="2" id="KW-1133">Transmembrane helix</keyword>
<evidence type="ECO:0000313" key="3">
    <source>
        <dbReference type="EMBL" id="MBB5317704.1"/>
    </source>
</evidence>
<feature type="transmembrane region" description="Helical" evidence="2">
    <location>
        <begin position="143"/>
        <end position="160"/>
    </location>
</feature>
<evidence type="ECO:0000256" key="1">
    <source>
        <dbReference type="SAM" id="MobiDB-lite"/>
    </source>
</evidence>
<protein>
    <submittedName>
        <fullName evidence="3">Uncharacterized protein</fullName>
    </submittedName>
</protein>
<name>A0A7W8IIG2_9BACT</name>
<dbReference type="EMBL" id="JACHDY010000003">
    <property type="protein sequence ID" value="MBB5317704.1"/>
    <property type="molecule type" value="Genomic_DNA"/>
</dbReference>